<gene>
    <name evidence="2" type="ORF">F3N42_08735</name>
</gene>
<accession>A0A5N0TBD8</accession>
<dbReference type="EMBL" id="VYXP01000005">
    <property type="protein sequence ID" value="KAA9131397.1"/>
    <property type="molecule type" value="Genomic_DNA"/>
</dbReference>
<dbReference type="AlphaFoldDB" id="A0A5N0TBD8"/>
<dbReference type="PANTHER" id="PTHR10859:SF91">
    <property type="entry name" value="DOLICHYL-PHOSPHATE BETA-GLUCOSYLTRANSFERASE"/>
    <property type="match status" value="1"/>
</dbReference>
<dbReference type="RefSeq" id="WP_150864047.1">
    <property type="nucleotide sequence ID" value="NZ_VYXP01000005.1"/>
</dbReference>
<proteinExistence type="predicted"/>
<dbReference type="SUPFAM" id="SSF53448">
    <property type="entry name" value="Nucleotide-diphospho-sugar transferases"/>
    <property type="match status" value="1"/>
</dbReference>
<dbReference type="PANTHER" id="PTHR10859">
    <property type="entry name" value="GLYCOSYL TRANSFERASE"/>
    <property type="match status" value="1"/>
</dbReference>
<keyword evidence="3" id="KW-1185">Reference proteome</keyword>
<evidence type="ECO:0000313" key="2">
    <source>
        <dbReference type="EMBL" id="KAA9131397.1"/>
    </source>
</evidence>
<dbReference type="CDD" id="cd04179">
    <property type="entry name" value="DPM_DPG-synthase_like"/>
    <property type="match status" value="1"/>
</dbReference>
<evidence type="ECO:0000259" key="1">
    <source>
        <dbReference type="Pfam" id="PF00535"/>
    </source>
</evidence>
<keyword evidence="2" id="KW-0808">Transferase</keyword>
<feature type="domain" description="Glycosyltransferase 2-like" evidence="1">
    <location>
        <begin position="7"/>
        <end position="157"/>
    </location>
</feature>
<protein>
    <submittedName>
        <fullName evidence="2">Glycosyltransferase family 2 protein</fullName>
    </submittedName>
</protein>
<dbReference type="Proteomes" id="UP000325372">
    <property type="component" value="Unassembled WGS sequence"/>
</dbReference>
<organism evidence="2 3">
    <name type="scientific">Marinihelvus fidelis</name>
    <dbReference type="NCBI Taxonomy" id="2613842"/>
    <lineage>
        <taxon>Bacteria</taxon>
        <taxon>Pseudomonadati</taxon>
        <taxon>Pseudomonadota</taxon>
        <taxon>Gammaproteobacteria</taxon>
        <taxon>Chromatiales</taxon>
        <taxon>Wenzhouxiangellaceae</taxon>
        <taxon>Marinihelvus</taxon>
    </lineage>
</organism>
<name>A0A5N0TBD8_9GAMM</name>
<sequence>MTYRYAIVVPHYNHAALFEKLAPRLLDTGLPLIVVDDGSDAEQRQAIVALGKNLGFHVALHEENQGKGGAVMTGLRVALDRGYSHALQVDADGQHDLGDIGTLLATSAEAPEAMICGRPVFGDDIPASRRWGRKLTNGLVVLETWSRQVPDAMCGFRVYPLARVVPLLDRHRPGRRMDFDVEVLVLASWAGLPMRFVPTRVVYPEDGVSHFHYLRDNVVMTLAHTRLVIGMLLRSPMLAWRRLRGQP</sequence>
<comment type="caution">
    <text evidence="2">The sequence shown here is derived from an EMBL/GenBank/DDBJ whole genome shotgun (WGS) entry which is preliminary data.</text>
</comment>
<dbReference type="Pfam" id="PF00535">
    <property type="entry name" value="Glycos_transf_2"/>
    <property type="match status" value="1"/>
</dbReference>
<dbReference type="Gene3D" id="3.90.550.10">
    <property type="entry name" value="Spore Coat Polysaccharide Biosynthesis Protein SpsA, Chain A"/>
    <property type="match status" value="1"/>
</dbReference>
<evidence type="ECO:0000313" key="3">
    <source>
        <dbReference type="Proteomes" id="UP000325372"/>
    </source>
</evidence>
<dbReference type="InterPro" id="IPR029044">
    <property type="entry name" value="Nucleotide-diphossugar_trans"/>
</dbReference>
<dbReference type="GO" id="GO:0006487">
    <property type="term" value="P:protein N-linked glycosylation"/>
    <property type="evidence" value="ECO:0007669"/>
    <property type="project" value="TreeGrafter"/>
</dbReference>
<dbReference type="InterPro" id="IPR001173">
    <property type="entry name" value="Glyco_trans_2-like"/>
</dbReference>
<dbReference type="GO" id="GO:0016740">
    <property type="term" value="F:transferase activity"/>
    <property type="evidence" value="ECO:0007669"/>
    <property type="project" value="UniProtKB-KW"/>
</dbReference>
<reference evidence="2 3" key="1">
    <citation type="submission" date="2019-09" db="EMBL/GenBank/DDBJ databases">
        <title>Wenzhouxiangella sp. Genome sequencing and assembly.</title>
        <authorList>
            <person name="Zhang R."/>
        </authorList>
    </citation>
    <scope>NUCLEOTIDE SEQUENCE [LARGE SCALE GENOMIC DNA]</scope>
    <source>
        <strain evidence="2 3">W260</strain>
    </source>
</reference>